<name>A0A4Z0QA35_9BACT</name>
<dbReference type="EMBL" id="SRMB01000003">
    <property type="protein sequence ID" value="TGE26595.1"/>
    <property type="molecule type" value="Genomic_DNA"/>
</dbReference>
<feature type="signal peptide" evidence="1">
    <location>
        <begin position="1"/>
        <end position="24"/>
    </location>
</feature>
<keyword evidence="1" id="KW-0732">Signal</keyword>
<dbReference type="Pfam" id="PF14092">
    <property type="entry name" value="DUF4270"/>
    <property type="match status" value="1"/>
</dbReference>
<evidence type="ECO:0000256" key="1">
    <source>
        <dbReference type="SAM" id="SignalP"/>
    </source>
</evidence>
<evidence type="ECO:0000313" key="3">
    <source>
        <dbReference type="Proteomes" id="UP000298471"/>
    </source>
</evidence>
<organism evidence="2 3">
    <name type="scientific">Hymenobacter metallicola</name>
    <dbReference type="NCBI Taxonomy" id="2563114"/>
    <lineage>
        <taxon>Bacteria</taxon>
        <taxon>Pseudomonadati</taxon>
        <taxon>Bacteroidota</taxon>
        <taxon>Cytophagia</taxon>
        <taxon>Cytophagales</taxon>
        <taxon>Hymenobacteraceae</taxon>
        <taxon>Hymenobacter</taxon>
    </lineage>
</organism>
<dbReference type="RefSeq" id="WP_135396501.1">
    <property type="nucleotide sequence ID" value="NZ_SRMB01000003.1"/>
</dbReference>
<comment type="caution">
    <text evidence="2">The sequence shown here is derived from an EMBL/GenBank/DDBJ whole genome shotgun (WGS) entry which is preliminary data.</text>
</comment>
<gene>
    <name evidence="2" type="ORF">E5K02_17570</name>
</gene>
<dbReference type="PROSITE" id="PS51257">
    <property type="entry name" value="PROKAR_LIPOPROTEIN"/>
    <property type="match status" value="1"/>
</dbReference>
<keyword evidence="3" id="KW-1185">Reference proteome</keyword>
<proteinExistence type="predicted"/>
<feature type="chain" id="PRO_5021498312" evidence="1">
    <location>
        <begin position="25"/>
        <end position="504"/>
    </location>
</feature>
<dbReference type="InterPro" id="IPR025366">
    <property type="entry name" value="DUF4270"/>
</dbReference>
<dbReference type="Proteomes" id="UP000298471">
    <property type="component" value="Unassembled WGS sequence"/>
</dbReference>
<reference evidence="2 3" key="1">
    <citation type="submission" date="2019-04" db="EMBL/GenBank/DDBJ databases">
        <authorList>
            <person name="Feng G."/>
            <person name="Zhang J."/>
            <person name="Zhu H."/>
        </authorList>
    </citation>
    <scope>NUCLEOTIDE SEQUENCE [LARGE SCALE GENOMIC DNA]</scope>
    <source>
        <strain evidence="2 3">9PBR-1</strain>
    </source>
</reference>
<protein>
    <submittedName>
        <fullName evidence="2">DUF4270 family protein</fullName>
    </submittedName>
</protein>
<evidence type="ECO:0000313" key="2">
    <source>
        <dbReference type="EMBL" id="TGE26595.1"/>
    </source>
</evidence>
<dbReference type="AlphaFoldDB" id="A0A4Z0QA35"/>
<sequence length="504" mass="54808">MNWPINRAFRVASVSFISTALLLAATGCEDPNDLDVELPGTSPINTEFRDYRVNASTILQDSVETLNSDQVLVGRVTDARLGTTTAKALFNLRASADSLPHQFKDAKLDSVVVVSNFTDVTLVSGSSKPVHFDLYNLAAPLDDKKTYNAGVLNVSLGTVIGSDLVSSLTRTKKVEKPNGLKKLVKDPVTGIKGPGSVDSTTTTTEPDPTIRLVLHKDKVRNSEFAIRLFAALNDASFNQAKLTEIWKGLGIAPSSNHNESIVPLNRSSDSRVYVYFHATNTKTGAKNPVYVPQPFTIRLGNSYNSSDANAPRYYTQIATVLKAPFDQLTDGTKSIRLADSVAYMQSGLGLAARLTIPGLNALREQSALAINRAELIIPVVNSANTALFPTATQAFLYELNAKNRVLQRTVGISPVERVVQTNLANPNGQGNEALVTLNERDPNNKFYSVVITTYLQANLSNQLGEQAAALMLSPVLRRSYELSLKRGIIDAQNIKLRVYSSKLR</sequence>
<accession>A0A4Z0QA35</accession>
<dbReference type="OrthoDB" id="1092930at2"/>